<keyword evidence="3" id="KW-0862">Zinc</keyword>
<dbReference type="GO" id="GO:0008270">
    <property type="term" value="F:zinc ion binding"/>
    <property type="evidence" value="ECO:0007669"/>
    <property type="project" value="UniProtKB-KW"/>
</dbReference>
<keyword evidence="1" id="KW-0479">Metal-binding</keyword>
<dbReference type="InterPro" id="IPR018957">
    <property type="entry name" value="Znf_C3HC4_RING-type"/>
</dbReference>
<proteinExistence type="predicted"/>
<evidence type="ECO:0000256" key="1">
    <source>
        <dbReference type="ARBA" id="ARBA00022723"/>
    </source>
</evidence>
<feature type="region of interest" description="Disordered" evidence="5">
    <location>
        <begin position="275"/>
        <end position="328"/>
    </location>
</feature>
<evidence type="ECO:0000256" key="4">
    <source>
        <dbReference type="PROSITE-ProRule" id="PRU00175"/>
    </source>
</evidence>
<dbReference type="PROSITE" id="PS00518">
    <property type="entry name" value="ZF_RING_1"/>
    <property type="match status" value="1"/>
</dbReference>
<dbReference type="Gene3D" id="3.30.40.10">
    <property type="entry name" value="Zinc/RING finger domain, C3HC4 (zinc finger)"/>
    <property type="match status" value="1"/>
</dbReference>
<feature type="compositionally biased region" description="Polar residues" evidence="5">
    <location>
        <begin position="293"/>
        <end position="304"/>
    </location>
</feature>
<dbReference type="EMBL" id="MLYV02000126">
    <property type="protein sequence ID" value="PSS35461.1"/>
    <property type="molecule type" value="Genomic_DNA"/>
</dbReference>
<name>A0A2R6RZK3_9APHY</name>
<dbReference type="AlphaFoldDB" id="A0A2R6RZK3"/>
<dbReference type="PROSITE" id="PS50089">
    <property type="entry name" value="ZF_RING_2"/>
    <property type="match status" value="1"/>
</dbReference>
<dbReference type="PROSITE" id="PS51257">
    <property type="entry name" value="PROKAR_LIPOPROTEIN"/>
    <property type="match status" value="1"/>
</dbReference>
<dbReference type="InterPro" id="IPR017907">
    <property type="entry name" value="Znf_RING_CS"/>
</dbReference>
<organism evidence="7 8">
    <name type="scientific">Hermanssonia centrifuga</name>
    <dbReference type="NCBI Taxonomy" id="98765"/>
    <lineage>
        <taxon>Eukaryota</taxon>
        <taxon>Fungi</taxon>
        <taxon>Dikarya</taxon>
        <taxon>Basidiomycota</taxon>
        <taxon>Agaricomycotina</taxon>
        <taxon>Agaricomycetes</taxon>
        <taxon>Polyporales</taxon>
        <taxon>Meruliaceae</taxon>
        <taxon>Hermanssonia</taxon>
    </lineage>
</organism>
<dbReference type="OrthoDB" id="1431934at2759"/>
<dbReference type="Proteomes" id="UP000186601">
    <property type="component" value="Unassembled WGS sequence"/>
</dbReference>
<gene>
    <name evidence="7" type="ORF">PHLCEN_2v1616</name>
</gene>
<feature type="compositionally biased region" description="Basic and acidic residues" evidence="5">
    <location>
        <begin position="305"/>
        <end position="328"/>
    </location>
</feature>
<dbReference type="SUPFAM" id="SSF57850">
    <property type="entry name" value="RING/U-box"/>
    <property type="match status" value="1"/>
</dbReference>
<dbReference type="SMART" id="SM00184">
    <property type="entry name" value="RING"/>
    <property type="match status" value="1"/>
</dbReference>
<dbReference type="Pfam" id="PF00097">
    <property type="entry name" value="zf-C3HC4"/>
    <property type="match status" value="1"/>
</dbReference>
<accession>A0A2R6RZK3</accession>
<reference evidence="7 8" key="1">
    <citation type="submission" date="2018-02" db="EMBL/GenBank/DDBJ databases">
        <title>Genome sequence of the basidiomycete white-rot fungus Phlebia centrifuga.</title>
        <authorList>
            <person name="Granchi Z."/>
            <person name="Peng M."/>
            <person name="de Vries R.P."/>
            <person name="Hilden K."/>
            <person name="Makela M.R."/>
            <person name="Grigoriev I."/>
            <person name="Riley R."/>
        </authorList>
    </citation>
    <scope>NUCLEOTIDE SEQUENCE [LARGE SCALE GENOMIC DNA]</scope>
    <source>
        <strain evidence="7 8">FBCC195</strain>
    </source>
</reference>
<sequence>MDLVDRLLSGALDTAIVTHDKSQYSGTGGVSACGLAALNCARIVLGRERDGIRGASLLREIIKQQTSEVRLRAASLRHGCSSCAVITRPPEIICCFYIALPESEMFIVFDSHPRPELHPEGAAFIFHTTSEGMAQYLDRLLPYDRSLLADKNVQWEAQLLGNFSGHVFVAKNQPASIEHWTNADMQASLQILHLRAEWLELKSQNSNLTRDNSHLQEEVERYKRELAAERRRTKAPSPVQKAASPSRNEGILATIVHHGSNALSAAWSVGAVPQEEPGWNQVSRRSRALPTPDRTSQHASTSRNDPSRLDPTKQSDRGRSATKRTDSIDVDTSRDLELALQQQLMFDEENFHLLMERDTLVSQAPEVFECGVCFERHSEESVAKVDKCGHRYCRDCVRRYVSSQLGERRFPIFCPLCVADKKSQEPAGQSRSWRTTV</sequence>
<protein>
    <recommendedName>
        <fullName evidence="6">RING-type domain-containing protein</fullName>
    </recommendedName>
</protein>
<evidence type="ECO:0000256" key="2">
    <source>
        <dbReference type="ARBA" id="ARBA00022771"/>
    </source>
</evidence>
<evidence type="ECO:0000256" key="5">
    <source>
        <dbReference type="SAM" id="MobiDB-lite"/>
    </source>
</evidence>
<comment type="caution">
    <text evidence="7">The sequence shown here is derived from an EMBL/GenBank/DDBJ whole genome shotgun (WGS) entry which is preliminary data.</text>
</comment>
<evidence type="ECO:0000256" key="3">
    <source>
        <dbReference type="ARBA" id="ARBA00022833"/>
    </source>
</evidence>
<keyword evidence="8" id="KW-1185">Reference proteome</keyword>
<dbReference type="InterPro" id="IPR013083">
    <property type="entry name" value="Znf_RING/FYVE/PHD"/>
</dbReference>
<keyword evidence="2 4" id="KW-0863">Zinc-finger</keyword>
<dbReference type="InterPro" id="IPR001841">
    <property type="entry name" value="Znf_RING"/>
</dbReference>
<evidence type="ECO:0000259" key="6">
    <source>
        <dbReference type="PROSITE" id="PS50089"/>
    </source>
</evidence>
<dbReference type="STRING" id="98765.A0A2R6RZK3"/>
<feature type="region of interest" description="Disordered" evidence="5">
    <location>
        <begin position="227"/>
        <end position="246"/>
    </location>
</feature>
<evidence type="ECO:0000313" key="8">
    <source>
        <dbReference type="Proteomes" id="UP000186601"/>
    </source>
</evidence>
<evidence type="ECO:0000313" key="7">
    <source>
        <dbReference type="EMBL" id="PSS35461.1"/>
    </source>
</evidence>
<feature type="domain" description="RING-type" evidence="6">
    <location>
        <begin position="370"/>
        <end position="417"/>
    </location>
</feature>